<evidence type="ECO:0000313" key="2">
    <source>
        <dbReference type="EMBL" id="GJD51448.1"/>
    </source>
</evidence>
<proteinExistence type="predicted"/>
<feature type="signal peptide" evidence="1">
    <location>
        <begin position="1"/>
        <end position="38"/>
    </location>
</feature>
<name>A0ABQ4R1G4_9HYPH</name>
<comment type="caution">
    <text evidence="2">The sequence shown here is derived from an EMBL/GenBank/DDBJ whole genome shotgun (WGS) entry which is preliminary data.</text>
</comment>
<reference evidence="2" key="2">
    <citation type="submission" date="2021-08" db="EMBL/GenBank/DDBJ databases">
        <authorList>
            <person name="Tani A."/>
            <person name="Ola A."/>
            <person name="Ogura Y."/>
            <person name="Katsura K."/>
            <person name="Hayashi T."/>
        </authorList>
    </citation>
    <scope>NUCLEOTIDE SEQUENCE</scope>
    <source>
        <strain evidence="2">KCTC 52305</strain>
    </source>
</reference>
<reference evidence="2" key="1">
    <citation type="journal article" date="2021" name="Front. Microbiol.">
        <title>Comprehensive Comparative Genomics and Phenotyping of Methylobacterium Species.</title>
        <authorList>
            <person name="Alessa O."/>
            <person name="Ogura Y."/>
            <person name="Fujitani Y."/>
            <person name="Takami H."/>
            <person name="Hayashi T."/>
            <person name="Sahin N."/>
            <person name="Tani A."/>
        </authorList>
    </citation>
    <scope>NUCLEOTIDE SEQUENCE</scope>
    <source>
        <strain evidence="2">KCTC 52305</strain>
    </source>
</reference>
<feature type="chain" id="PRO_5045474049" evidence="1">
    <location>
        <begin position="39"/>
        <end position="172"/>
    </location>
</feature>
<evidence type="ECO:0000313" key="3">
    <source>
        <dbReference type="Proteomes" id="UP001055167"/>
    </source>
</evidence>
<accession>A0ABQ4R1G4</accession>
<dbReference type="Proteomes" id="UP001055167">
    <property type="component" value="Unassembled WGS sequence"/>
</dbReference>
<dbReference type="EMBL" id="BPQH01000013">
    <property type="protein sequence ID" value="GJD51448.1"/>
    <property type="molecule type" value="Genomic_DNA"/>
</dbReference>
<evidence type="ECO:0000256" key="1">
    <source>
        <dbReference type="SAM" id="SignalP"/>
    </source>
</evidence>
<keyword evidence="3" id="KW-1185">Reference proteome</keyword>
<sequence>MASRPRAAARGAAVLTAARGAVLAAALPAALAASPAAAQFDVFDNPSVLSLPTTLRATVRVPVRDVPAGPADTLAALYPALAACWRPPAGLARGAAITARFGLRRDGSLEGTPRITFVRVPAGQRAGLVAATLDAVARCTPARLTGGLGGALAGRPIALRFLFTGQTQGVRP</sequence>
<organism evidence="2 3">
    <name type="scientific">Methylobacterium crusticola</name>
    <dbReference type="NCBI Taxonomy" id="1697972"/>
    <lineage>
        <taxon>Bacteria</taxon>
        <taxon>Pseudomonadati</taxon>
        <taxon>Pseudomonadota</taxon>
        <taxon>Alphaproteobacteria</taxon>
        <taxon>Hyphomicrobiales</taxon>
        <taxon>Methylobacteriaceae</taxon>
        <taxon>Methylobacterium</taxon>
    </lineage>
</organism>
<gene>
    <name evidence="2" type="ORF">OPKNFCMD_4202</name>
</gene>
<dbReference type="RefSeq" id="WP_238313745.1">
    <property type="nucleotide sequence ID" value="NZ_BPQH01000013.1"/>
</dbReference>
<protein>
    <submittedName>
        <fullName evidence="2">Uncharacterized protein</fullName>
    </submittedName>
</protein>
<keyword evidence="1" id="KW-0732">Signal</keyword>